<dbReference type="PANTHER" id="PTHR21240">
    <property type="entry name" value="2-AMINO-3-CARBOXYLMUCONATE-6-SEMIALDEHYDE DECARBOXYLASE"/>
    <property type="match status" value="1"/>
</dbReference>
<dbReference type="InterPro" id="IPR032466">
    <property type="entry name" value="Metal_Hydrolase"/>
</dbReference>
<keyword evidence="1" id="KW-0456">Lyase</keyword>
<keyword evidence="4" id="KW-1185">Reference proteome</keyword>
<evidence type="ECO:0000259" key="2">
    <source>
        <dbReference type="Pfam" id="PF04909"/>
    </source>
</evidence>
<dbReference type="Pfam" id="PF04909">
    <property type="entry name" value="Amidohydro_2"/>
    <property type="match status" value="1"/>
</dbReference>
<dbReference type="PANTHER" id="PTHR21240:SF30">
    <property type="entry name" value="AMIDOHYDROLASE-RELATED DOMAIN-CONTAINING PROTEIN-RELATED"/>
    <property type="match status" value="1"/>
</dbReference>
<dbReference type="SUPFAM" id="SSF51556">
    <property type="entry name" value="Metallo-dependent hydrolases"/>
    <property type="match status" value="1"/>
</dbReference>
<sequence length="351" mass="39402">MTHQLNTGGDRGYRRIATEEAFATREQIDAFLRMVRDGTADKGMTSLWGFYAQSPSERAMQIIERLLDLGERRIADMDATGIDVAILSLTSPGVQPLFDADEAKAMVTRANDYLAERCAAYPTRFVGMTSIAPQDPEWSAAEIRRGARDLGFRGVMVNSHTHGHYLDEPQFDPIFRALADTGQPLYIHPQTLPDAMIGGLVEAGLDGAIFGFGVETGMHLLRLITTGIFDRYPDLQIAVGHGGEAIPYWLYRIDFMHKAGVRSNRYERLKPLKKDVVTCLRENVLATTSGLPFPPAIRLMIEVMGEDRVMYAMDYPYQYVPDEVRAHDLLDIPDGTKRKLMQTNAERVFRL</sequence>
<feature type="domain" description="Amidohydrolase-related" evidence="2">
    <location>
        <begin position="92"/>
        <end position="351"/>
    </location>
</feature>
<dbReference type="Gene3D" id="3.20.20.140">
    <property type="entry name" value="Metal-dependent hydrolases"/>
    <property type="match status" value="1"/>
</dbReference>
<evidence type="ECO:0000313" key="3">
    <source>
        <dbReference type="EMBL" id="MCW6533545.1"/>
    </source>
</evidence>
<protein>
    <submittedName>
        <fullName evidence="3">Amidohydrolase family protein</fullName>
    </submittedName>
</protein>
<dbReference type="GO" id="GO:0016831">
    <property type="term" value="F:carboxy-lyase activity"/>
    <property type="evidence" value="ECO:0007669"/>
    <property type="project" value="InterPro"/>
</dbReference>
<dbReference type="GO" id="GO:0005829">
    <property type="term" value="C:cytosol"/>
    <property type="evidence" value="ECO:0007669"/>
    <property type="project" value="TreeGrafter"/>
</dbReference>
<reference evidence="3" key="1">
    <citation type="submission" date="2022-06" db="EMBL/GenBank/DDBJ databases">
        <title>Sphingomonas sp. nov. isolated from rhizosphere soil of tomato.</title>
        <authorList>
            <person name="Dong H."/>
            <person name="Gao R."/>
        </authorList>
    </citation>
    <scope>NUCLEOTIDE SEQUENCE</scope>
    <source>
        <strain evidence="3">MMSM24</strain>
    </source>
</reference>
<dbReference type="InterPro" id="IPR032465">
    <property type="entry name" value="ACMSD"/>
</dbReference>
<name>A0AA41Z4S7_9SPHN</name>
<proteinExistence type="predicted"/>
<dbReference type="InterPro" id="IPR006680">
    <property type="entry name" value="Amidohydro-rel"/>
</dbReference>
<dbReference type="GO" id="GO:0016787">
    <property type="term" value="F:hydrolase activity"/>
    <property type="evidence" value="ECO:0007669"/>
    <property type="project" value="InterPro"/>
</dbReference>
<accession>A0AA41Z4S7</accession>
<dbReference type="AlphaFoldDB" id="A0AA41Z4S7"/>
<dbReference type="GO" id="GO:0019748">
    <property type="term" value="P:secondary metabolic process"/>
    <property type="evidence" value="ECO:0007669"/>
    <property type="project" value="TreeGrafter"/>
</dbReference>
<evidence type="ECO:0000313" key="4">
    <source>
        <dbReference type="Proteomes" id="UP001165565"/>
    </source>
</evidence>
<organism evidence="3 4">
    <name type="scientific">Sphingomonas lycopersici</name>
    <dbReference type="NCBI Taxonomy" id="2951807"/>
    <lineage>
        <taxon>Bacteria</taxon>
        <taxon>Pseudomonadati</taxon>
        <taxon>Pseudomonadota</taxon>
        <taxon>Alphaproteobacteria</taxon>
        <taxon>Sphingomonadales</taxon>
        <taxon>Sphingomonadaceae</taxon>
        <taxon>Sphingomonas</taxon>
    </lineage>
</organism>
<comment type="caution">
    <text evidence="3">The sequence shown here is derived from an EMBL/GenBank/DDBJ whole genome shotgun (WGS) entry which is preliminary data.</text>
</comment>
<dbReference type="EMBL" id="JANFAV010000001">
    <property type="protein sequence ID" value="MCW6533545.1"/>
    <property type="molecule type" value="Genomic_DNA"/>
</dbReference>
<dbReference type="RefSeq" id="WP_265267566.1">
    <property type="nucleotide sequence ID" value="NZ_JANFAV010000001.1"/>
</dbReference>
<gene>
    <name evidence="3" type="ORF">NEE01_01965</name>
</gene>
<evidence type="ECO:0000256" key="1">
    <source>
        <dbReference type="ARBA" id="ARBA00023239"/>
    </source>
</evidence>
<dbReference type="Proteomes" id="UP001165565">
    <property type="component" value="Unassembled WGS sequence"/>
</dbReference>